<dbReference type="Proteomes" id="UP001300672">
    <property type="component" value="Chromosome"/>
</dbReference>
<feature type="transmembrane region" description="Helical" evidence="7">
    <location>
        <begin position="77"/>
        <end position="94"/>
    </location>
</feature>
<dbReference type="Pfam" id="PF00528">
    <property type="entry name" value="BPD_transp_1"/>
    <property type="match status" value="1"/>
</dbReference>
<feature type="domain" description="ABC transmembrane type-1" evidence="8">
    <location>
        <begin position="193"/>
        <end position="381"/>
    </location>
</feature>
<evidence type="ECO:0000256" key="5">
    <source>
        <dbReference type="ARBA" id="ARBA00022989"/>
    </source>
</evidence>
<reference evidence="9" key="2">
    <citation type="submission" date="2023-04" db="EMBL/GenBank/DDBJ databases">
        <authorList>
            <person name="Beletskiy A.V."/>
            <person name="Mardanov A.V."/>
            <person name="Ravin N.V."/>
        </authorList>
    </citation>
    <scope>NUCLEOTIDE SEQUENCE</scope>
    <source>
        <strain evidence="9">GKL-01</strain>
    </source>
</reference>
<accession>A0AA95KHI1</accession>
<protein>
    <submittedName>
        <fullName evidence="9">ABC transporter permease</fullName>
    </submittedName>
</protein>
<dbReference type="SUPFAM" id="SSF161098">
    <property type="entry name" value="MetI-like"/>
    <property type="match status" value="1"/>
</dbReference>
<dbReference type="PROSITE" id="PS50928">
    <property type="entry name" value="ABC_TM1"/>
    <property type="match status" value="1"/>
</dbReference>
<reference evidence="9" key="1">
    <citation type="journal article" date="2023" name="Int. J. Mol. Sci.">
        <title>Metagenomics Revealed a New Genus 'Candidatus Thiocaldithrix dubininis' gen. nov., sp. nov. and a New Species 'Candidatus Thiothrix putei' sp. nov. in the Family Thiotrichaceae, Some Members of Which Have Traits of Both Na+- and H+-Motive Energetics.</title>
        <authorList>
            <person name="Ravin N.V."/>
            <person name="Muntyan M.S."/>
            <person name="Smolyakov D.D."/>
            <person name="Rudenko T.S."/>
            <person name="Beletsky A.V."/>
            <person name="Mardanov A.V."/>
            <person name="Grabovich M.Y."/>
        </authorList>
    </citation>
    <scope>NUCLEOTIDE SEQUENCE</scope>
    <source>
        <strain evidence="9">GKL-01</strain>
    </source>
</reference>
<evidence type="ECO:0000256" key="7">
    <source>
        <dbReference type="RuleBase" id="RU363032"/>
    </source>
</evidence>
<keyword evidence="2 7" id="KW-0813">Transport</keyword>
<evidence type="ECO:0000256" key="1">
    <source>
        <dbReference type="ARBA" id="ARBA00004651"/>
    </source>
</evidence>
<feature type="transmembrane region" description="Helical" evidence="7">
    <location>
        <begin position="101"/>
        <end position="118"/>
    </location>
</feature>
<keyword evidence="5 7" id="KW-1133">Transmembrane helix</keyword>
<gene>
    <name evidence="9" type="ORF">QJT80_12490</name>
</gene>
<dbReference type="PANTHER" id="PTHR43386:SF1">
    <property type="entry name" value="D,D-DIPEPTIDE TRANSPORT SYSTEM PERMEASE PROTEIN DDPC-RELATED"/>
    <property type="match status" value="1"/>
</dbReference>
<dbReference type="InterPro" id="IPR035906">
    <property type="entry name" value="MetI-like_sf"/>
</dbReference>
<evidence type="ECO:0000256" key="6">
    <source>
        <dbReference type="ARBA" id="ARBA00023136"/>
    </source>
</evidence>
<dbReference type="InterPro" id="IPR000515">
    <property type="entry name" value="MetI-like"/>
</dbReference>
<proteinExistence type="inferred from homology"/>
<feature type="transmembrane region" description="Helical" evidence="7">
    <location>
        <begin position="314"/>
        <end position="340"/>
    </location>
</feature>
<dbReference type="Gene3D" id="1.10.3720.10">
    <property type="entry name" value="MetI-like"/>
    <property type="match status" value="1"/>
</dbReference>
<comment type="similarity">
    <text evidence="7">Belongs to the binding-protein-dependent transport system permease family.</text>
</comment>
<evidence type="ECO:0000256" key="3">
    <source>
        <dbReference type="ARBA" id="ARBA00022475"/>
    </source>
</evidence>
<dbReference type="KEGG" id="tdu:QJT80_12490"/>
<dbReference type="PANTHER" id="PTHR43386">
    <property type="entry name" value="OLIGOPEPTIDE TRANSPORT SYSTEM PERMEASE PROTEIN APPC"/>
    <property type="match status" value="1"/>
</dbReference>
<dbReference type="AlphaFoldDB" id="A0AA95KHI1"/>
<dbReference type="GO" id="GO:0055085">
    <property type="term" value="P:transmembrane transport"/>
    <property type="evidence" value="ECO:0007669"/>
    <property type="project" value="InterPro"/>
</dbReference>
<keyword evidence="4 7" id="KW-0812">Transmembrane</keyword>
<organism evidence="9">
    <name type="scientific">Candidatus Thiocaldithrix dubininis</name>
    <dbReference type="NCBI Taxonomy" id="3080823"/>
    <lineage>
        <taxon>Bacteria</taxon>
        <taxon>Pseudomonadati</taxon>
        <taxon>Pseudomonadota</taxon>
        <taxon>Gammaproteobacteria</taxon>
        <taxon>Thiotrichales</taxon>
        <taxon>Thiotrichaceae</taxon>
        <taxon>Candidatus Thiocaldithrix</taxon>
    </lineage>
</organism>
<evidence type="ECO:0000259" key="8">
    <source>
        <dbReference type="PROSITE" id="PS50928"/>
    </source>
</evidence>
<comment type="subcellular location">
    <subcellularLocation>
        <location evidence="1 7">Cell membrane</location>
        <topology evidence="1 7">Multi-pass membrane protein</topology>
    </subcellularLocation>
</comment>
<keyword evidence="3" id="KW-1003">Cell membrane</keyword>
<name>A0AA95KHI1_9GAMM</name>
<evidence type="ECO:0000313" key="9">
    <source>
        <dbReference type="EMBL" id="WGZ90300.1"/>
    </source>
</evidence>
<dbReference type="GO" id="GO:0005886">
    <property type="term" value="C:plasma membrane"/>
    <property type="evidence" value="ECO:0007669"/>
    <property type="project" value="UniProtKB-SubCell"/>
</dbReference>
<evidence type="ECO:0000256" key="2">
    <source>
        <dbReference type="ARBA" id="ARBA00022448"/>
    </source>
</evidence>
<feature type="transmembrane region" description="Helical" evidence="7">
    <location>
        <begin position="360"/>
        <end position="380"/>
    </location>
</feature>
<feature type="transmembrane region" description="Helical" evidence="7">
    <location>
        <begin position="257"/>
        <end position="275"/>
    </location>
</feature>
<dbReference type="CDD" id="cd06261">
    <property type="entry name" value="TM_PBP2"/>
    <property type="match status" value="1"/>
</dbReference>
<evidence type="ECO:0000256" key="4">
    <source>
        <dbReference type="ARBA" id="ARBA00022692"/>
    </source>
</evidence>
<feature type="transmembrane region" description="Helical" evidence="7">
    <location>
        <begin position="32"/>
        <end position="51"/>
    </location>
</feature>
<sequence>MNKLETTIERAQQESFAHRVWRKTWKQLGARLGFYWVGILVLVGVFAPFLANSMPLLMSKDGHISAPLLHYLQAEDYIVLAMFMTALALTRVNWLLGKRILVFIGVTLSSVILAITLVKPPQIQDYAAFRHDPAYTQVDWRIMPLIPYAPTDYLRDYPEHSLEAPLAAAPERIHLMGTQEDGADVFSRMIHASRIALSIGLIATSIAMLIGVIVGGLMGYFGGWVDMLGMRLVEIFEAIPTLFLLLTFVAFYGRSLYMMMVIIGVTGWSGYARYIRAEFLRLRKQDYVQAAITSGLPTYAILFKQMLPNGIAPLLVGASFGVASAILAEATLSFLGLGLVGEPSWGQMLEQAVKASVFNWWMAVFPGGAIFLTVFAYNLIGEAFRDAIDPTLSRKAGVVG</sequence>
<keyword evidence="6 7" id="KW-0472">Membrane</keyword>
<dbReference type="EMBL" id="CP124755">
    <property type="protein sequence ID" value="WGZ90300.1"/>
    <property type="molecule type" value="Genomic_DNA"/>
</dbReference>
<feature type="transmembrane region" description="Helical" evidence="7">
    <location>
        <begin position="195"/>
        <end position="220"/>
    </location>
</feature>
<feature type="transmembrane region" description="Helical" evidence="7">
    <location>
        <begin position="232"/>
        <end position="251"/>
    </location>
</feature>
<dbReference type="InterPro" id="IPR050366">
    <property type="entry name" value="BP-dependent_transpt_permease"/>
</dbReference>